<comment type="caution">
    <text evidence="2">The sequence shown here is derived from an EMBL/GenBank/DDBJ whole genome shotgun (WGS) entry which is preliminary data.</text>
</comment>
<accession>A0A134BN22</accession>
<reference evidence="2 3" key="1">
    <citation type="submission" date="2016-01" db="EMBL/GenBank/DDBJ databases">
        <authorList>
            <person name="Oliw E.H."/>
        </authorList>
    </citation>
    <scope>NUCLEOTIDE SEQUENCE [LARGE SCALE GENOMIC DNA]</scope>
    <source>
        <strain evidence="2 3">DNF00307</strain>
    </source>
</reference>
<dbReference type="InterPro" id="IPR046621">
    <property type="entry name" value="DUF6734"/>
</dbReference>
<feature type="domain" description="DUF6734" evidence="1">
    <location>
        <begin position="1"/>
        <end position="285"/>
    </location>
</feature>
<gene>
    <name evidence="2" type="ORF">HMPREF1860_00233</name>
</gene>
<organism evidence="2">
    <name type="scientific">Prevotella amnii</name>
    <dbReference type="NCBI Taxonomy" id="419005"/>
    <lineage>
        <taxon>Bacteria</taxon>
        <taxon>Pseudomonadati</taxon>
        <taxon>Bacteroidota</taxon>
        <taxon>Bacteroidia</taxon>
        <taxon>Bacteroidales</taxon>
        <taxon>Prevotellaceae</taxon>
        <taxon>Prevotella</taxon>
    </lineage>
</organism>
<dbReference type="AlphaFoldDB" id="A0A134BN22"/>
<evidence type="ECO:0000313" key="3">
    <source>
        <dbReference type="Proteomes" id="UP000070531"/>
    </source>
</evidence>
<dbReference type="Proteomes" id="UP000070531">
    <property type="component" value="Unassembled WGS sequence"/>
</dbReference>
<evidence type="ECO:0000313" key="2">
    <source>
        <dbReference type="EMBL" id="KXB81333.1"/>
    </source>
</evidence>
<protein>
    <recommendedName>
        <fullName evidence="1">DUF6734 domain-containing protein</fullName>
    </recommendedName>
</protein>
<evidence type="ECO:0000259" key="1">
    <source>
        <dbReference type="Pfam" id="PF20508"/>
    </source>
</evidence>
<dbReference type="EMBL" id="LSDL01000012">
    <property type="protein sequence ID" value="KXB81333.1"/>
    <property type="molecule type" value="Genomic_DNA"/>
</dbReference>
<proteinExistence type="predicted"/>
<sequence>MNIIQTFYSYTDGDPLFDNAGFLSAEFNWLSIALSCVLLKQHFGKVTLYCNHKVRILVEELHIPYTNIVEIPDFMEDYEGYNLWALPKVYTYSMQREPFLHVDCDWFMFEKLSDEFLSSDLFAQNIEYDDQFYNRKCIERFIHAGGVVPQCVSSELSAPICRVANAGILGGNDIDFIRRYVSQVYSFIKKNDRVLKETKDGFINSFYEQMFFYTMARQENKSVNYCTRGDKLSTKFDWFDIDFTCKPKYGYMHLLASLKRTINAQIFVSQYLRNIAPDLYKNIIQTYINRGGHTIINYFDICNDLCINNLRTNDLIFSETKKYLKINVPISKESLDSYITNSNYKKDNLLSKIYYTDLMRYNAEKSLIENYQEICSINDKNINFFWKEELLKKNKLKLNNKF</sequence>
<name>A0A134BN22_9BACT</name>
<dbReference type="RefSeq" id="WP_231725213.1">
    <property type="nucleotide sequence ID" value="NZ_KQ960478.1"/>
</dbReference>
<dbReference type="Pfam" id="PF20508">
    <property type="entry name" value="DUF6734"/>
    <property type="match status" value="1"/>
</dbReference>
<dbReference type="STRING" id="419005.HMPREF1860_00233"/>
<dbReference type="PATRIC" id="fig|419005.5.peg.235"/>